<comment type="caution">
    <text evidence="2">The sequence shown here is derived from an EMBL/GenBank/DDBJ whole genome shotgun (WGS) entry which is preliminary data.</text>
</comment>
<dbReference type="InterPro" id="IPR010371">
    <property type="entry name" value="YBR137W-like"/>
</dbReference>
<keyword evidence="3" id="KW-1185">Reference proteome</keyword>
<dbReference type="Pfam" id="PF03928">
    <property type="entry name" value="HbpS-like"/>
    <property type="match status" value="1"/>
</dbReference>
<dbReference type="InterPro" id="IPR005624">
    <property type="entry name" value="PduO/GlcC-like"/>
</dbReference>
<dbReference type="GeneID" id="43683338"/>
<proteinExistence type="inferred from homology"/>
<dbReference type="SUPFAM" id="SSF143744">
    <property type="entry name" value="GlcG-like"/>
    <property type="match status" value="1"/>
</dbReference>
<accession>A0A099LT95</accession>
<reference evidence="2 3" key="1">
    <citation type="submission" date="2014-04" db="EMBL/GenBank/DDBJ databases">
        <title>Genome sequencing of Vibrio navarrensis strains.</title>
        <authorList>
            <person name="Gladney L.M."/>
            <person name="Katz L.S."/>
            <person name="Marino-Ramirez L."/>
            <person name="Jordan I.K."/>
        </authorList>
    </citation>
    <scope>NUCLEOTIDE SEQUENCE [LARGE SCALE GENOMIC DNA]</scope>
    <source>
        <strain evidence="2 3">ATCC 51183</strain>
    </source>
</reference>
<dbReference type="PANTHER" id="PTHR28255:SF1">
    <property type="entry name" value="UPF0303 PROTEIN YBR137W"/>
    <property type="match status" value="1"/>
</dbReference>
<evidence type="ECO:0000256" key="1">
    <source>
        <dbReference type="HAMAP-Rule" id="MF_00761"/>
    </source>
</evidence>
<sequence>MSLTLSEIAQQEETLQLSHFNHDVAWQLGCALKQMAESQQAVVAIEVYGFGQTLFQYAMPGTCADHLDWMRRKRNSVLRYGRSSYYLSLYNAQKQREFETQPHIDAAEYCAHGGSFPIRIAGSGLVGAVTVSGLPSLHDHNLVTQALAQVMAESKK</sequence>
<dbReference type="STRING" id="29495.EA26_09050"/>
<name>A0A099LT95_9VIBR</name>
<dbReference type="PIRSF" id="PIRSF008757">
    <property type="entry name" value="UCP008757"/>
    <property type="match status" value="1"/>
</dbReference>
<dbReference type="Proteomes" id="UP000029994">
    <property type="component" value="Unassembled WGS sequence"/>
</dbReference>
<dbReference type="RefSeq" id="WP_039426856.1">
    <property type="nucleotide sequence ID" value="NZ_CP061844.1"/>
</dbReference>
<dbReference type="eggNOG" id="COG4702">
    <property type="taxonomic scope" value="Bacteria"/>
</dbReference>
<gene>
    <name evidence="2" type="ORF">EA26_09050</name>
</gene>
<dbReference type="PANTHER" id="PTHR28255">
    <property type="match status" value="1"/>
</dbReference>
<dbReference type="HAMAP" id="MF_00761">
    <property type="entry name" value="UPF0303"/>
    <property type="match status" value="1"/>
</dbReference>
<dbReference type="EMBL" id="JMCG01000001">
    <property type="protein sequence ID" value="KGK11448.1"/>
    <property type="molecule type" value="Genomic_DNA"/>
</dbReference>
<comment type="similarity">
    <text evidence="1">Belongs to the UPF0303 family.</text>
</comment>
<protein>
    <recommendedName>
        <fullName evidence="1">UPF0303 protein EA26_09050</fullName>
    </recommendedName>
</protein>
<evidence type="ECO:0000313" key="2">
    <source>
        <dbReference type="EMBL" id="KGK11448.1"/>
    </source>
</evidence>
<organism evidence="2 3">
    <name type="scientific">Vibrio navarrensis</name>
    <dbReference type="NCBI Taxonomy" id="29495"/>
    <lineage>
        <taxon>Bacteria</taxon>
        <taxon>Pseudomonadati</taxon>
        <taxon>Pseudomonadota</taxon>
        <taxon>Gammaproteobacteria</taxon>
        <taxon>Vibrionales</taxon>
        <taxon>Vibrionaceae</taxon>
        <taxon>Vibrio</taxon>
    </lineage>
</organism>
<dbReference type="Gene3D" id="3.30.450.150">
    <property type="entry name" value="Haem-degrading domain"/>
    <property type="match status" value="1"/>
</dbReference>
<dbReference type="AlphaFoldDB" id="A0A099LT95"/>
<dbReference type="NCBIfam" id="NF002696">
    <property type="entry name" value="PRK02487.1-5"/>
    <property type="match status" value="1"/>
</dbReference>
<dbReference type="InterPro" id="IPR038084">
    <property type="entry name" value="PduO/GlcC-like_sf"/>
</dbReference>
<evidence type="ECO:0000313" key="3">
    <source>
        <dbReference type="Proteomes" id="UP000029994"/>
    </source>
</evidence>